<reference evidence="1" key="1">
    <citation type="submission" date="2014-11" db="EMBL/GenBank/DDBJ databases">
        <authorList>
            <person name="Amaro Gonzalez C."/>
        </authorList>
    </citation>
    <scope>NUCLEOTIDE SEQUENCE</scope>
</reference>
<organism evidence="1">
    <name type="scientific">Anguilla anguilla</name>
    <name type="common">European freshwater eel</name>
    <name type="synonym">Muraena anguilla</name>
    <dbReference type="NCBI Taxonomy" id="7936"/>
    <lineage>
        <taxon>Eukaryota</taxon>
        <taxon>Metazoa</taxon>
        <taxon>Chordata</taxon>
        <taxon>Craniata</taxon>
        <taxon>Vertebrata</taxon>
        <taxon>Euteleostomi</taxon>
        <taxon>Actinopterygii</taxon>
        <taxon>Neopterygii</taxon>
        <taxon>Teleostei</taxon>
        <taxon>Anguilliformes</taxon>
        <taxon>Anguillidae</taxon>
        <taxon>Anguilla</taxon>
    </lineage>
</organism>
<name>A0A0E9PGA9_ANGAN</name>
<evidence type="ECO:0000313" key="1">
    <source>
        <dbReference type="EMBL" id="JAH03120.1"/>
    </source>
</evidence>
<protein>
    <submittedName>
        <fullName evidence="1">Uncharacterized protein</fullName>
    </submittedName>
</protein>
<dbReference type="EMBL" id="GBXM01105457">
    <property type="protein sequence ID" value="JAH03120.1"/>
    <property type="molecule type" value="Transcribed_RNA"/>
</dbReference>
<proteinExistence type="predicted"/>
<accession>A0A0E9PGA9</accession>
<dbReference type="AlphaFoldDB" id="A0A0E9PGA9"/>
<reference evidence="1" key="2">
    <citation type="journal article" date="2015" name="Fish Shellfish Immunol.">
        <title>Early steps in the European eel (Anguilla anguilla)-Vibrio vulnificus interaction in the gills: Role of the RtxA13 toxin.</title>
        <authorList>
            <person name="Callol A."/>
            <person name="Pajuelo D."/>
            <person name="Ebbesson L."/>
            <person name="Teles M."/>
            <person name="MacKenzie S."/>
            <person name="Amaro C."/>
        </authorList>
    </citation>
    <scope>NUCLEOTIDE SEQUENCE</scope>
</reference>
<sequence>MAPASGLVCFFTFMLDVC</sequence>